<evidence type="ECO:0000313" key="5">
    <source>
        <dbReference type="Proteomes" id="UP000267585"/>
    </source>
</evidence>
<evidence type="ECO:0000256" key="2">
    <source>
        <dbReference type="SAM" id="SignalP"/>
    </source>
</evidence>
<feature type="signal peptide" evidence="2">
    <location>
        <begin position="1"/>
        <end position="18"/>
    </location>
</feature>
<evidence type="ECO:0000259" key="3">
    <source>
        <dbReference type="Pfam" id="PF18962"/>
    </source>
</evidence>
<sequence>MKIYYTLLFMVFCAMVSAQEFVQQPIAQNTQPYTFKLYPNPAYENVVHITTNHSGIKDVVVYNVFGSIALKDRISRPTLNISKLSPGVYVLQITQNRHSMTRKLVVK</sequence>
<dbReference type="AlphaFoldDB" id="A0A430K5X7"/>
<name>A0A430K5X7_9FLAO</name>
<dbReference type="OrthoDB" id="862563at2"/>
<evidence type="ECO:0000256" key="1">
    <source>
        <dbReference type="ARBA" id="ARBA00022729"/>
    </source>
</evidence>
<keyword evidence="1 2" id="KW-0732">Signal</keyword>
<dbReference type="InterPro" id="IPR026444">
    <property type="entry name" value="Secre_tail"/>
</dbReference>
<organism evidence="4 5">
    <name type="scientific">Arenibacter aquaticus</name>
    <dbReference type="NCBI Taxonomy" id="2489054"/>
    <lineage>
        <taxon>Bacteria</taxon>
        <taxon>Pseudomonadati</taxon>
        <taxon>Bacteroidota</taxon>
        <taxon>Flavobacteriia</taxon>
        <taxon>Flavobacteriales</taxon>
        <taxon>Flavobacteriaceae</taxon>
        <taxon>Arenibacter</taxon>
    </lineage>
</organism>
<evidence type="ECO:0000313" key="4">
    <source>
        <dbReference type="EMBL" id="RTE54456.1"/>
    </source>
</evidence>
<reference evidence="4 5" key="1">
    <citation type="submission" date="2018-11" db="EMBL/GenBank/DDBJ databases">
        <title>Arenibacter aquaticus sp.nov., a marine bacterium isolated from surface seawater in the South China Sea.</title>
        <authorList>
            <person name="Guo J."/>
            <person name="Sun J."/>
        </authorList>
    </citation>
    <scope>NUCLEOTIDE SEQUENCE [LARGE SCALE GENOMIC DNA]</scope>
    <source>
        <strain evidence="4 5">GUO666</strain>
    </source>
</reference>
<feature type="chain" id="PRO_5019340776" evidence="2">
    <location>
        <begin position="19"/>
        <end position="107"/>
    </location>
</feature>
<dbReference type="NCBIfam" id="TIGR04183">
    <property type="entry name" value="Por_Secre_tail"/>
    <property type="match status" value="1"/>
</dbReference>
<dbReference type="Proteomes" id="UP000267585">
    <property type="component" value="Unassembled WGS sequence"/>
</dbReference>
<gene>
    <name evidence="4" type="ORF">EHW67_04630</name>
</gene>
<keyword evidence="5" id="KW-1185">Reference proteome</keyword>
<dbReference type="Pfam" id="PF18962">
    <property type="entry name" value="Por_Secre_tail"/>
    <property type="match status" value="1"/>
</dbReference>
<comment type="caution">
    <text evidence="4">The sequence shown here is derived from an EMBL/GenBank/DDBJ whole genome shotgun (WGS) entry which is preliminary data.</text>
</comment>
<feature type="domain" description="Secretion system C-terminal sorting" evidence="3">
    <location>
        <begin position="37"/>
        <end position="106"/>
    </location>
</feature>
<dbReference type="RefSeq" id="WP_126161189.1">
    <property type="nucleotide sequence ID" value="NZ_RQPJ01000002.1"/>
</dbReference>
<accession>A0A430K5X7</accession>
<proteinExistence type="predicted"/>
<protein>
    <submittedName>
        <fullName evidence="4">T9SS C-terminal target domain-containing protein</fullName>
    </submittedName>
</protein>
<dbReference type="EMBL" id="RQPJ01000002">
    <property type="protein sequence ID" value="RTE54456.1"/>
    <property type="molecule type" value="Genomic_DNA"/>
</dbReference>